<sequence length="227" mass="25056">MRQDISLYPPARSGFAAAITVSGGLAGLRASEMMVRPRDAWAVSLGARSDEGRSGPLASARATQQRDGTMELRYDSYCGLYCGACPVLRANRDGRVEEVAGEWKMKPEDLRCHGCKTETLSSFCTSCDIKKCAEDEDVEFCFDCSEFPCKRLVAFKDDECAHHSIVLKNLEAIRERGLDDWLAEQKSRWSCPECGVGSAWYEKECGACGATLYSCKDEESDLEKGTP</sequence>
<proteinExistence type="predicted"/>
<dbReference type="InterPro" id="IPR024227">
    <property type="entry name" value="DUF3795"/>
</dbReference>
<dbReference type="Pfam" id="PF12675">
    <property type="entry name" value="DUF3795"/>
    <property type="match status" value="1"/>
</dbReference>
<reference evidence="1 2" key="1">
    <citation type="journal article" date="2015" name="Microbiome">
        <title>Genomic resolution of linkages in carbon, nitrogen, and sulfur cycling among widespread estuary sediment bacteria.</title>
        <authorList>
            <person name="Baker B.J."/>
            <person name="Lazar C.S."/>
            <person name="Teske A.P."/>
            <person name="Dick G.J."/>
        </authorList>
    </citation>
    <scope>NUCLEOTIDE SEQUENCE [LARGE SCALE GENOMIC DNA]</scope>
    <source>
        <strain evidence="1">DG_24</strain>
    </source>
</reference>
<evidence type="ECO:0000313" key="1">
    <source>
        <dbReference type="EMBL" id="KPJ52469.1"/>
    </source>
</evidence>
<evidence type="ECO:0000313" key="2">
    <source>
        <dbReference type="Proteomes" id="UP000052008"/>
    </source>
</evidence>
<organism evidence="1 2">
    <name type="scientific">candidate division TA06 bacterium DG_24</name>
    <dbReference type="NCBI Taxonomy" id="1703770"/>
    <lineage>
        <taxon>Bacteria</taxon>
        <taxon>Bacteria division TA06</taxon>
    </lineage>
</organism>
<evidence type="ECO:0008006" key="3">
    <source>
        <dbReference type="Google" id="ProtNLM"/>
    </source>
</evidence>
<accession>A0A0S7WQI5</accession>
<dbReference type="EMBL" id="LIZS01000057">
    <property type="protein sequence ID" value="KPJ52469.1"/>
    <property type="molecule type" value="Genomic_DNA"/>
</dbReference>
<dbReference type="STRING" id="1703770.AMJ39_07770"/>
<dbReference type="AlphaFoldDB" id="A0A0S7WQI5"/>
<gene>
    <name evidence="1" type="ORF">AMJ39_07770</name>
</gene>
<dbReference type="Proteomes" id="UP000052008">
    <property type="component" value="Unassembled WGS sequence"/>
</dbReference>
<name>A0A0S7WQI5_UNCT6</name>
<protein>
    <recommendedName>
        <fullName evidence="3">DUF3795 domain-containing protein</fullName>
    </recommendedName>
</protein>
<comment type="caution">
    <text evidence="1">The sequence shown here is derived from an EMBL/GenBank/DDBJ whole genome shotgun (WGS) entry which is preliminary data.</text>
</comment>